<evidence type="ECO:0000313" key="3">
    <source>
        <dbReference type="Proteomes" id="UP000634136"/>
    </source>
</evidence>
<feature type="region of interest" description="Disordered" evidence="1">
    <location>
        <begin position="1"/>
        <end position="36"/>
    </location>
</feature>
<feature type="compositionally biased region" description="Pro residues" evidence="1">
    <location>
        <begin position="24"/>
        <end position="36"/>
    </location>
</feature>
<evidence type="ECO:0000256" key="1">
    <source>
        <dbReference type="SAM" id="MobiDB-lite"/>
    </source>
</evidence>
<keyword evidence="3" id="KW-1185">Reference proteome</keyword>
<feature type="compositionally biased region" description="Gly residues" evidence="1">
    <location>
        <begin position="71"/>
        <end position="83"/>
    </location>
</feature>
<proteinExistence type="predicted"/>
<organism evidence="2 3">
    <name type="scientific">Senna tora</name>
    <dbReference type="NCBI Taxonomy" id="362788"/>
    <lineage>
        <taxon>Eukaryota</taxon>
        <taxon>Viridiplantae</taxon>
        <taxon>Streptophyta</taxon>
        <taxon>Embryophyta</taxon>
        <taxon>Tracheophyta</taxon>
        <taxon>Spermatophyta</taxon>
        <taxon>Magnoliopsida</taxon>
        <taxon>eudicotyledons</taxon>
        <taxon>Gunneridae</taxon>
        <taxon>Pentapetalae</taxon>
        <taxon>rosids</taxon>
        <taxon>fabids</taxon>
        <taxon>Fabales</taxon>
        <taxon>Fabaceae</taxon>
        <taxon>Caesalpinioideae</taxon>
        <taxon>Cassia clade</taxon>
        <taxon>Senna</taxon>
    </lineage>
</organism>
<reference evidence="2" key="1">
    <citation type="submission" date="2020-09" db="EMBL/GenBank/DDBJ databases">
        <title>Genome-Enabled Discovery of Anthraquinone Biosynthesis in Senna tora.</title>
        <authorList>
            <person name="Kang S.-H."/>
            <person name="Pandey R.P."/>
            <person name="Lee C.-M."/>
            <person name="Sim J.-S."/>
            <person name="Jeong J.-T."/>
            <person name="Choi B.-S."/>
            <person name="Jung M."/>
            <person name="Ginzburg D."/>
            <person name="Zhao K."/>
            <person name="Won S.Y."/>
            <person name="Oh T.-J."/>
            <person name="Yu Y."/>
            <person name="Kim N.-H."/>
            <person name="Lee O.R."/>
            <person name="Lee T.-H."/>
            <person name="Bashyal P."/>
            <person name="Kim T.-S."/>
            <person name="Lee W.-H."/>
            <person name="Kawkins C."/>
            <person name="Kim C.-K."/>
            <person name="Kim J.S."/>
            <person name="Ahn B.O."/>
            <person name="Rhee S.Y."/>
            <person name="Sohng J.K."/>
        </authorList>
    </citation>
    <scope>NUCLEOTIDE SEQUENCE</scope>
    <source>
        <tissue evidence="2">Leaf</tissue>
    </source>
</reference>
<dbReference type="Proteomes" id="UP000634136">
    <property type="component" value="Unassembled WGS sequence"/>
</dbReference>
<evidence type="ECO:0000313" key="2">
    <source>
        <dbReference type="EMBL" id="KAF7810445.1"/>
    </source>
</evidence>
<name>A0A834SUD0_9FABA</name>
<dbReference type="EMBL" id="JAAIUW010000011">
    <property type="protein sequence ID" value="KAF7810445.1"/>
    <property type="molecule type" value="Genomic_DNA"/>
</dbReference>
<dbReference type="AlphaFoldDB" id="A0A834SUD0"/>
<gene>
    <name evidence="2" type="ORF">G2W53_037188</name>
</gene>
<sequence>MHRTSLPKGLPPDPLAPRLRPKTDFPPLPLPRPPRFPRAAGHCLAGAALAAAARIRVGERAPDARNPAGGEVLGAGGGGGGELRGVPVRVRRGGRDPTAHELQAHIPQRVSGPLDGVVSIGVPPPILHPEGSAHFLLVQFFSYRGSPPKYDQTFHNESIACEDHLSHALKDLIVIVFQGDYWKSHPHAALEMDEFWYCNTIFHMFLNGDTFFIFSLRSGQ</sequence>
<comment type="caution">
    <text evidence="2">The sequence shown here is derived from an EMBL/GenBank/DDBJ whole genome shotgun (WGS) entry which is preliminary data.</text>
</comment>
<protein>
    <submittedName>
        <fullName evidence="2">Uncharacterized protein</fullName>
    </submittedName>
</protein>
<accession>A0A834SUD0</accession>
<feature type="region of interest" description="Disordered" evidence="1">
    <location>
        <begin position="62"/>
        <end position="84"/>
    </location>
</feature>